<name>A0AAN8AGV0_ELEMC</name>
<protein>
    <submittedName>
        <fullName evidence="1">Uncharacterized protein</fullName>
    </submittedName>
</protein>
<dbReference type="Proteomes" id="UP001346869">
    <property type="component" value="Unassembled WGS sequence"/>
</dbReference>
<accession>A0AAN8AGV0</accession>
<reference evidence="1 2" key="1">
    <citation type="journal article" date="2023" name="Genes (Basel)">
        <title>Chromosome-Level Genome Assembly and Circadian Gene Repertoire of the Patagonia Blennie Eleginops maclovinus-The Closest Ancestral Proxy of Antarctic Cryonotothenioids.</title>
        <authorList>
            <person name="Cheng C.C."/>
            <person name="Rivera-Colon A.G."/>
            <person name="Minhas B.F."/>
            <person name="Wilson L."/>
            <person name="Rayamajhi N."/>
            <person name="Vargas-Chacoff L."/>
            <person name="Catchen J.M."/>
        </authorList>
    </citation>
    <scope>NUCLEOTIDE SEQUENCE [LARGE SCALE GENOMIC DNA]</scope>
    <source>
        <strain evidence="1">JMC-PN-2008</strain>
    </source>
</reference>
<proteinExistence type="predicted"/>
<organism evidence="1 2">
    <name type="scientific">Eleginops maclovinus</name>
    <name type="common">Patagonian blennie</name>
    <name type="synonym">Eleginus maclovinus</name>
    <dbReference type="NCBI Taxonomy" id="56733"/>
    <lineage>
        <taxon>Eukaryota</taxon>
        <taxon>Metazoa</taxon>
        <taxon>Chordata</taxon>
        <taxon>Craniata</taxon>
        <taxon>Vertebrata</taxon>
        <taxon>Euteleostomi</taxon>
        <taxon>Actinopterygii</taxon>
        <taxon>Neopterygii</taxon>
        <taxon>Teleostei</taxon>
        <taxon>Neoteleostei</taxon>
        <taxon>Acanthomorphata</taxon>
        <taxon>Eupercaria</taxon>
        <taxon>Perciformes</taxon>
        <taxon>Notothenioidei</taxon>
        <taxon>Eleginopidae</taxon>
        <taxon>Eleginops</taxon>
    </lineage>
</organism>
<dbReference type="AlphaFoldDB" id="A0AAN8AGV0"/>
<dbReference type="EMBL" id="JAUZQC010000018">
    <property type="protein sequence ID" value="KAK5854517.1"/>
    <property type="molecule type" value="Genomic_DNA"/>
</dbReference>
<comment type="caution">
    <text evidence="1">The sequence shown here is derived from an EMBL/GenBank/DDBJ whole genome shotgun (WGS) entry which is preliminary data.</text>
</comment>
<sequence>MYSKCAVAEVVLPWCSRASQTCDSREASQDAAGLPSRESWDIPGEVKRSDLSLPVAAQLIWRDHCRKRCTAVTVWLCMLCTF</sequence>
<gene>
    <name evidence="1" type="ORF">PBY51_004704</name>
</gene>
<keyword evidence="2" id="KW-1185">Reference proteome</keyword>
<evidence type="ECO:0000313" key="2">
    <source>
        <dbReference type="Proteomes" id="UP001346869"/>
    </source>
</evidence>
<reference evidence="1 2" key="2">
    <citation type="journal article" date="2023" name="Mol. Biol. Evol.">
        <title>Genomics of Secondarily Temperate Adaptation in the Only Non-Antarctic Icefish.</title>
        <authorList>
            <person name="Rivera-Colon A.G."/>
            <person name="Rayamajhi N."/>
            <person name="Minhas B.F."/>
            <person name="Madrigal G."/>
            <person name="Bilyk K.T."/>
            <person name="Yoon V."/>
            <person name="Hune M."/>
            <person name="Gregory S."/>
            <person name="Cheng C.H.C."/>
            <person name="Catchen J.M."/>
        </authorList>
    </citation>
    <scope>NUCLEOTIDE SEQUENCE [LARGE SCALE GENOMIC DNA]</scope>
    <source>
        <strain evidence="1">JMC-PN-2008</strain>
    </source>
</reference>
<evidence type="ECO:0000313" key="1">
    <source>
        <dbReference type="EMBL" id="KAK5854517.1"/>
    </source>
</evidence>